<proteinExistence type="predicted"/>
<comment type="caution">
    <text evidence="1">The sequence shown here is derived from an EMBL/GenBank/DDBJ whole genome shotgun (WGS) entry which is preliminary data.</text>
</comment>
<organism evidence="1 2">
    <name type="scientific">Roseateles aquae</name>
    <dbReference type="NCBI Taxonomy" id="3077235"/>
    <lineage>
        <taxon>Bacteria</taxon>
        <taxon>Pseudomonadati</taxon>
        <taxon>Pseudomonadota</taxon>
        <taxon>Betaproteobacteria</taxon>
        <taxon>Burkholderiales</taxon>
        <taxon>Sphaerotilaceae</taxon>
        <taxon>Roseateles</taxon>
    </lineage>
</organism>
<accession>A0ABU3P749</accession>
<dbReference type="Proteomes" id="UP001246372">
    <property type="component" value="Unassembled WGS sequence"/>
</dbReference>
<dbReference type="EMBL" id="JAVXZY010000001">
    <property type="protein sequence ID" value="MDT8998365.1"/>
    <property type="molecule type" value="Genomic_DNA"/>
</dbReference>
<evidence type="ECO:0000313" key="2">
    <source>
        <dbReference type="Proteomes" id="UP001246372"/>
    </source>
</evidence>
<keyword evidence="2" id="KW-1185">Reference proteome</keyword>
<dbReference type="RefSeq" id="WP_315648683.1">
    <property type="nucleotide sequence ID" value="NZ_JAVXZY010000001.1"/>
</dbReference>
<reference evidence="1" key="1">
    <citation type="submission" date="2023-09" db="EMBL/GenBank/DDBJ databases">
        <title>Paucibacter sp. APW11 Genome sequencing and assembly.</title>
        <authorList>
            <person name="Kim I."/>
        </authorList>
    </citation>
    <scope>NUCLEOTIDE SEQUENCE</scope>
    <source>
        <strain evidence="1">APW11</strain>
    </source>
</reference>
<protein>
    <recommendedName>
        <fullName evidence="3">HTH cro/C1-type domain-containing protein</fullName>
    </recommendedName>
</protein>
<evidence type="ECO:0008006" key="3">
    <source>
        <dbReference type="Google" id="ProtNLM"/>
    </source>
</evidence>
<evidence type="ECO:0000313" key="1">
    <source>
        <dbReference type="EMBL" id="MDT8998365.1"/>
    </source>
</evidence>
<name>A0ABU3P749_9BURK</name>
<gene>
    <name evidence="1" type="ORF">RQP53_03635</name>
</gene>
<sequence>MDLQHRLEHVMRTMGWDRGDLIRISKQSSSVVSQWLGHGSKPIKSIAKLEAAEALARASGFNALWIARGKGAPRPADDDAIAKGVWPFERVTLAQLLALDPAMRARLEAMIEGAIACNAPAPFAATRSAWHGTAMQIAAAVDAVNRTDQFTRFIESIDRQFESARPIAELPDSAVKPTR</sequence>